<keyword evidence="3" id="KW-1185">Reference proteome</keyword>
<evidence type="ECO:0000313" key="3">
    <source>
        <dbReference type="Proteomes" id="UP000321746"/>
    </source>
</evidence>
<dbReference type="Gene3D" id="3.30.420.40">
    <property type="match status" value="2"/>
</dbReference>
<comment type="caution">
    <text evidence="2">The sequence shown here is derived from an EMBL/GenBank/DDBJ whole genome shotgun (WGS) entry which is preliminary data.</text>
</comment>
<dbReference type="EMBL" id="BJYG01000111">
    <property type="protein sequence ID" value="GEN65394.1"/>
    <property type="molecule type" value="Genomic_DNA"/>
</dbReference>
<dbReference type="InterPro" id="IPR002731">
    <property type="entry name" value="ATPase_BadF"/>
</dbReference>
<sequence length="358" mass="36774">MTETDGILALDGGGSKTLLIGVLRDATVLVRRAAGGSNPFDQPCWADVIADLVRPPVPFQIRAAAFGMAGYGESVATTRRQDDLADSLLPVPVRVRNDVEMACLGAFGGGPGVLLLSGTGSMAWARGADGHNMRVGGWGALFGDEGSAFWIGREALSLLTQALDGRDAGAADLVEPVCRYLGLTDGGDGIGAELLAWYSGLDHERSAVAAVARCVGDLAAEGSPSALALIDRAAAHLARHVGTARTALSNEAFVDQGLPWSHGGGTFACAALLDAVERRCGAPRPPLLPPVGGAVLEAAGLAGWAVDAAWISRLAAGLIESPIDDQGACDRAAGLNVMMPKLAPPPASRKKDTQDERD</sequence>
<dbReference type="AlphaFoldDB" id="A0A511XR48"/>
<reference evidence="2 3" key="1">
    <citation type="submission" date="2019-07" db="EMBL/GenBank/DDBJ databases">
        <title>Whole genome shotgun sequence of Acetobacter oeni NBRC 105207.</title>
        <authorList>
            <person name="Hosoyama A."/>
            <person name="Uohara A."/>
            <person name="Ohji S."/>
            <person name="Ichikawa N."/>
        </authorList>
    </citation>
    <scope>NUCLEOTIDE SEQUENCE [LARGE SCALE GENOMIC DNA]</scope>
    <source>
        <strain evidence="2 3">NBRC 105207</strain>
    </source>
</reference>
<protein>
    <recommendedName>
        <fullName evidence="1">ATPase BadF/BadG/BcrA/BcrD type domain-containing protein</fullName>
    </recommendedName>
</protein>
<dbReference type="InterPro" id="IPR043129">
    <property type="entry name" value="ATPase_NBD"/>
</dbReference>
<dbReference type="OrthoDB" id="63487at2"/>
<dbReference type="Pfam" id="PF01869">
    <property type="entry name" value="BcrAD_BadFG"/>
    <property type="match status" value="1"/>
</dbReference>
<accession>A0A511XR48</accession>
<gene>
    <name evidence="2" type="ORF">AOE01nite_36180</name>
</gene>
<dbReference type="PANTHER" id="PTHR43190">
    <property type="entry name" value="N-ACETYL-D-GLUCOSAMINE KINASE"/>
    <property type="match status" value="1"/>
</dbReference>
<dbReference type="InterPro" id="IPR052519">
    <property type="entry name" value="Euk-type_GlcNAc_Kinase"/>
</dbReference>
<organism evidence="2 3">
    <name type="scientific">Acetobacter oeni</name>
    <dbReference type="NCBI Taxonomy" id="304077"/>
    <lineage>
        <taxon>Bacteria</taxon>
        <taxon>Pseudomonadati</taxon>
        <taxon>Pseudomonadota</taxon>
        <taxon>Alphaproteobacteria</taxon>
        <taxon>Acetobacterales</taxon>
        <taxon>Acetobacteraceae</taxon>
        <taxon>Acetobacter</taxon>
    </lineage>
</organism>
<dbReference type="SUPFAM" id="SSF53067">
    <property type="entry name" value="Actin-like ATPase domain"/>
    <property type="match status" value="2"/>
</dbReference>
<dbReference type="CDD" id="cd24007">
    <property type="entry name" value="ASKHA_NBD_eukNAGK-like"/>
    <property type="match status" value="1"/>
</dbReference>
<feature type="domain" description="ATPase BadF/BadG/BcrA/BcrD type" evidence="1">
    <location>
        <begin position="10"/>
        <end position="297"/>
    </location>
</feature>
<name>A0A511XR48_9PROT</name>
<dbReference type="RefSeq" id="WP_146893090.1">
    <property type="nucleotide sequence ID" value="NZ_BJYG01000111.1"/>
</dbReference>
<evidence type="ECO:0000313" key="2">
    <source>
        <dbReference type="EMBL" id="GEN65394.1"/>
    </source>
</evidence>
<dbReference type="PANTHER" id="PTHR43190:SF3">
    <property type="entry name" value="N-ACETYL-D-GLUCOSAMINE KINASE"/>
    <property type="match status" value="1"/>
</dbReference>
<evidence type="ECO:0000259" key="1">
    <source>
        <dbReference type="Pfam" id="PF01869"/>
    </source>
</evidence>
<dbReference type="Proteomes" id="UP000321746">
    <property type="component" value="Unassembled WGS sequence"/>
</dbReference>
<proteinExistence type="predicted"/>